<sequence length="1792" mass="205177">MEGGNGDEVFQGDNQGERPIRGHGRPYMEGLNPPVVNPQILADNFEFKPVMFQMLASIGHFGGGPSDDHHRHLRAFNQLCENFKCRGVSDEALKMRLFPYSLTGRAQDWFNALASESITTWNDLKEKFLMRYFPPTKNAHLRNSITSFKQLSGESLWEVWERWTELLRKCPMHGLSEWVQLETFYHGLDAQTRVLLDTSAGGALLDKTYVECMELVDRMARNNFQWPAERLGGSMQPTRGNNAGVHQIDQSTSMAARISSMENLLKQVVSKIGDKEKKVDVSCVFCHGSHLYDECPQNPESVCFLGRQNGGFRQPQQQNNPYSETYNPGWRNHPNFSWGGNQQTHENYQHIPQHPPGFQQSYNRQHNGNYHQAGGSARQNSNHGAGHEMTSLEKMMAEYMMKNDAAMRNLEKQVGQMATILHNREPGKLPSDTQNPGPSKGKDQCNAITLRSGKEAQDGGTKTPSDEVVVEEWVDEEDEIEKTNSEGKEVGSTREDGKQGNNSEEQKSIPSSSNTSKGKEKSQDPKLDLPFPPPFPPKRSKSKDDGNFKKFIEVLKQLHINIPFIDALQSMPSYSKFMKEILTKKRRFGEYETVALTNSLSTMVKEKLPVKKNDPGSFTLPCRIGNLQKIGLCDLGASINLMPLSIFKELKIGNARPTTVTLQLADRTVVYPEGKIEDVLVKVDNIIVPADFIILDYEADIECGIILGRPFLATTGALIDVKNGEITLRVNDENFTFSMLKTIRQPFNMEECSFVREIDLLVNQRMASMNDWGEEEFERKSVEEIQEIIIEEEEAKEVCWIKEDLGRDDKVLPQMKPSIEVAPVLELKQLPSHLKYTFLKDEENLPVIISALLSPKQEQQLLKVLKENTKAIGWTLADIQGISPSTCMHKIILEEGAKESIEHQRRLNPMMKEVVRKEILKWLDAGIIYPIPSSTWISPVHCVPKKGGMTVSTNEKGEQIATRMVTGWRICVDYRKLNAATKKDHFPLPFIDQMLDRLAGKPFYCFLDGFSGYNQIAIHPDDQNKTTFTCPYGTFAFRRMPFGLCNAPATFQRCMMSLFSDMVERNLEIFMDDFSLFGDDYAECLSNLDKVLKICIKNNLVLNWEKCQFMVQEGIVLGHKVSRSGIEVDRAKVEVIEKLPNPTNVKAIRSFLGHAGFYRRFIKDFSKIAKPLTQLLEKDRDFAFDEDCKKSFEELKKRLVNAPIMVTPDWTQPFEIMCDASNSVIGSVLGQRKGKFFHTIYYASTTLNGAQLNYTTTEKEFLAVVFSLEKFRPYLIGTKVVVYTDHSAIRHLMAKKDAKARLIRWVLLLQEFDCEIRDKKGVENVLADHLSRLEIEGKREEVEVDMDNFPDEYLLRVTENYPWYSNIVNYLVSRITPEESSWREKKKLISESKFYFWDEPYLFKIGVDKIWRRCVPEVEQESILQKCHSSEYGGHLSGEKTAFRILQSGFYWPSLFNDARDFVKNCDRCQRTGGISRRDEMPLTNMIELELFDVWGIDFMGPFVPSNGKIYILVAVDYVSKWVEAIACSANDARTVVEFLKKNIFTRFGTPRAIVSDEGSHFCNRVLGGVLAKYNIKHRVATAYHPQSNGLAEANNKQLKLILEKVVNKTRKDWAFKLDDTLWAYRTAFRTAIGTSPYQLVFGKACHLPLELEHKASWALKVLNLDWKVAAKKRLNEIMELEEFRLATYENAVIQKDKIKKWHDRKIRKREFKEGQRVLLFNSRLKLFPGKLRSKWSGPYRITKVWPSGSVVLMNAEDGKEFTVNGQRIKHYFGDEEKVNLIEEKIVLKEDK</sequence>
<evidence type="ECO:0000313" key="2">
    <source>
        <dbReference type="Proteomes" id="UP001055811"/>
    </source>
</evidence>
<proteinExistence type="predicted"/>
<accession>A0ACB9ANH1</accession>
<name>A0ACB9ANH1_CICIN</name>
<comment type="caution">
    <text evidence="1">The sequence shown here is derived from an EMBL/GenBank/DDBJ whole genome shotgun (WGS) entry which is preliminary data.</text>
</comment>
<reference evidence="2" key="1">
    <citation type="journal article" date="2022" name="Mol. Ecol. Resour.">
        <title>The genomes of chicory, endive, great burdock and yacon provide insights into Asteraceae palaeo-polyploidization history and plant inulin production.</title>
        <authorList>
            <person name="Fan W."/>
            <person name="Wang S."/>
            <person name="Wang H."/>
            <person name="Wang A."/>
            <person name="Jiang F."/>
            <person name="Liu H."/>
            <person name="Zhao H."/>
            <person name="Xu D."/>
            <person name="Zhang Y."/>
        </authorList>
    </citation>
    <scope>NUCLEOTIDE SEQUENCE [LARGE SCALE GENOMIC DNA]</scope>
    <source>
        <strain evidence="2">cv. Punajuju</strain>
    </source>
</reference>
<reference evidence="1 2" key="2">
    <citation type="journal article" date="2022" name="Mol. Ecol. Resour.">
        <title>The genomes of chicory, endive, great burdock and yacon provide insights into Asteraceae paleo-polyploidization history and plant inulin production.</title>
        <authorList>
            <person name="Fan W."/>
            <person name="Wang S."/>
            <person name="Wang H."/>
            <person name="Wang A."/>
            <person name="Jiang F."/>
            <person name="Liu H."/>
            <person name="Zhao H."/>
            <person name="Xu D."/>
            <person name="Zhang Y."/>
        </authorList>
    </citation>
    <scope>NUCLEOTIDE SEQUENCE [LARGE SCALE GENOMIC DNA]</scope>
    <source>
        <strain evidence="2">cv. Punajuju</strain>
        <tissue evidence="1">Leaves</tissue>
    </source>
</reference>
<protein>
    <submittedName>
        <fullName evidence="1">Uncharacterized protein</fullName>
    </submittedName>
</protein>
<gene>
    <name evidence="1" type="ORF">L2E82_39763</name>
</gene>
<dbReference type="EMBL" id="CM042015">
    <property type="protein sequence ID" value="KAI3709990.1"/>
    <property type="molecule type" value="Genomic_DNA"/>
</dbReference>
<organism evidence="1 2">
    <name type="scientific">Cichorium intybus</name>
    <name type="common">Chicory</name>
    <dbReference type="NCBI Taxonomy" id="13427"/>
    <lineage>
        <taxon>Eukaryota</taxon>
        <taxon>Viridiplantae</taxon>
        <taxon>Streptophyta</taxon>
        <taxon>Embryophyta</taxon>
        <taxon>Tracheophyta</taxon>
        <taxon>Spermatophyta</taxon>
        <taxon>Magnoliopsida</taxon>
        <taxon>eudicotyledons</taxon>
        <taxon>Gunneridae</taxon>
        <taxon>Pentapetalae</taxon>
        <taxon>asterids</taxon>
        <taxon>campanulids</taxon>
        <taxon>Asterales</taxon>
        <taxon>Asteraceae</taxon>
        <taxon>Cichorioideae</taxon>
        <taxon>Cichorieae</taxon>
        <taxon>Cichoriinae</taxon>
        <taxon>Cichorium</taxon>
    </lineage>
</organism>
<evidence type="ECO:0000313" key="1">
    <source>
        <dbReference type="EMBL" id="KAI3709990.1"/>
    </source>
</evidence>
<keyword evidence="2" id="KW-1185">Reference proteome</keyword>
<dbReference type="Proteomes" id="UP001055811">
    <property type="component" value="Linkage Group LG07"/>
</dbReference>